<proteinExistence type="predicted"/>
<gene>
    <name evidence="1" type="ordered locus">Murru_0987</name>
</gene>
<protein>
    <submittedName>
        <fullName evidence="1">Uncharacterized protein</fullName>
    </submittedName>
</protein>
<dbReference type="KEGG" id="mrs:Murru_0987"/>
<dbReference type="HOGENOM" id="CLU_2845076_0_0_10"/>
<organism evidence="1 2">
    <name type="scientific">Allomuricauda ruestringensis (strain DSM 13258 / CIP 107369 / LMG 19739 / B1)</name>
    <name type="common">Muricauda ruestringensis</name>
    <dbReference type="NCBI Taxonomy" id="886377"/>
    <lineage>
        <taxon>Bacteria</taxon>
        <taxon>Pseudomonadati</taxon>
        <taxon>Bacteroidota</taxon>
        <taxon>Flavobacteriia</taxon>
        <taxon>Flavobacteriales</taxon>
        <taxon>Flavobacteriaceae</taxon>
        <taxon>Flagellimonas</taxon>
    </lineage>
</organism>
<reference evidence="2" key="1">
    <citation type="submission" date="2011-08" db="EMBL/GenBank/DDBJ databases">
        <title>The complete genome of Muricauda ruestringensis DSM 13258.</title>
        <authorList>
            <person name="Lucas S."/>
            <person name="Han J."/>
            <person name="Lapidus A."/>
            <person name="Bruce D."/>
            <person name="Goodwin L."/>
            <person name="Pitluck S."/>
            <person name="Peters L."/>
            <person name="Kyrpides N."/>
            <person name="Mavromatis K."/>
            <person name="Ivanova N."/>
            <person name="Ovchinnikova G."/>
            <person name="Teshima H."/>
            <person name="Detter J.C."/>
            <person name="Tapia R."/>
            <person name="Han C."/>
            <person name="Land M."/>
            <person name="Hauser L."/>
            <person name="Markowitz V."/>
            <person name="Cheng J.-F."/>
            <person name="Hugenholtz P."/>
            <person name="Woyke T."/>
            <person name="Wu D."/>
            <person name="Spring S."/>
            <person name="Schroeder M."/>
            <person name="Brambilla E."/>
            <person name="Klenk H.-P."/>
            <person name="Eisen J.A."/>
        </authorList>
    </citation>
    <scope>NUCLEOTIDE SEQUENCE [LARGE SCALE GENOMIC DNA]</scope>
    <source>
        <strain evidence="2">DSM 13258 / LMG 19739 / B1</strain>
    </source>
</reference>
<evidence type="ECO:0000313" key="1">
    <source>
        <dbReference type="EMBL" id="AEM70034.1"/>
    </source>
</evidence>
<dbReference type="Proteomes" id="UP000008908">
    <property type="component" value="Chromosome"/>
</dbReference>
<name>G2PLK2_ALLRU</name>
<evidence type="ECO:0000313" key="2">
    <source>
        <dbReference type="Proteomes" id="UP000008908"/>
    </source>
</evidence>
<sequence length="65" mass="7357">MLTILCCESTKTGCKALKTVVKRCCKVIKWTELLHNELSSSYFVLLKNPKNVHAFVQLGKVEFPS</sequence>
<keyword evidence="2" id="KW-1185">Reference proteome</keyword>
<dbReference type="STRING" id="886377.Murru_0987"/>
<reference evidence="1 2" key="2">
    <citation type="journal article" date="2012" name="Stand. Genomic Sci.">
        <title>Complete genome sequence of the facultatively anaerobic, appendaged bacterium Muricauda ruestringensis type strain (B1(T)).</title>
        <authorList>
            <person name="Huntemann M."/>
            <person name="Teshima H."/>
            <person name="Lapidus A."/>
            <person name="Nolan M."/>
            <person name="Lucas S."/>
            <person name="Hammon N."/>
            <person name="Deshpande S."/>
            <person name="Cheng J.F."/>
            <person name="Tapia R."/>
            <person name="Goodwin L.A."/>
            <person name="Pitluck S."/>
            <person name="Liolios K."/>
            <person name="Pagani I."/>
            <person name="Ivanova N."/>
            <person name="Mavromatis K."/>
            <person name="Mikhailova N."/>
            <person name="Pati A."/>
            <person name="Chen A."/>
            <person name="Palaniappan K."/>
            <person name="Land M."/>
            <person name="Hauser L."/>
            <person name="Pan C."/>
            <person name="Brambilla E.M."/>
            <person name="Rohde M."/>
            <person name="Spring S."/>
            <person name="Goker M."/>
            <person name="Detter J.C."/>
            <person name="Bristow J."/>
            <person name="Eisen J.A."/>
            <person name="Markowitz V."/>
            <person name="Hugenholtz P."/>
            <person name="Kyrpides N.C."/>
            <person name="Klenk H.P."/>
            <person name="Woyke T."/>
        </authorList>
    </citation>
    <scope>NUCLEOTIDE SEQUENCE [LARGE SCALE GENOMIC DNA]</scope>
    <source>
        <strain evidence="2">DSM 13258 / LMG 19739 / B1</strain>
    </source>
</reference>
<accession>G2PLK2</accession>
<dbReference type="EMBL" id="CP002999">
    <property type="protein sequence ID" value="AEM70034.1"/>
    <property type="molecule type" value="Genomic_DNA"/>
</dbReference>
<dbReference type="AlphaFoldDB" id="G2PLK2"/>